<dbReference type="SMART" id="SM00387">
    <property type="entry name" value="HATPase_c"/>
    <property type="match status" value="1"/>
</dbReference>
<dbReference type="SUPFAM" id="SSF47384">
    <property type="entry name" value="Homodimeric domain of signal transducing histidine kinase"/>
    <property type="match status" value="1"/>
</dbReference>
<dbReference type="Gene3D" id="3.30.450.40">
    <property type="match status" value="1"/>
</dbReference>
<evidence type="ECO:0000313" key="5">
    <source>
        <dbReference type="EMBL" id="SFU70854.1"/>
    </source>
</evidence>
<dbReference type="PRINTS" id="PR00344">
    <property type="entry name" value="BCTRLSENSOR"/>
</dbReference>
<evidence type="ECO:0000256" key="3">
    <source>
        <dbReference type="ARBA" id="ARBA00022553"/>
    </source>
</evidence>
<evidence type="ECO:0000256" key="2">
    <source>
        <dbReference type="ARBA" id="ARBA00012438"/>
    </source>
</evidence>
<organism evidence="5 6">
    <name type="scientific">Pustulibacterium marinum</name>
    <dbReference type="NCBI Taxonomy" id="1224947"/>
    <lineage>
        <taxon>Bacteria</taxon>
        <taxon>Pseudomonadati</taxon>
        <taxon>Bacteroidota</taxon>
        <taxon>Flavobacteriia</taxon>
        <taxon>Flavobacteriales</taxon>
        <taxon>Flavobacteriaceae</taxon>
        <taxon>Pustulibacterium</taxon>
    </lineage>
</organism>
<evidence type="ECO:0000259" key="4">
    <source>
        <dbReference type="PROSITE" id="PS50109"/>
    </source>
</evidence>
<dbReference type="Pfam" id="PF00512">
    <property type="entry name" value="HisKA"/>
    <property type="match status" value="1"/>
</dbReference>
<dbReference type="SUPFAM" id="SSF55874">
    <property type="entry name" value="ATPase domain of HSP90 chaperone/DNA topoisomerase II/histidine kinase"/>
    <property type="match status" value="1"/>
</dbReference>
<keyword evidence="3" id="KW-0597">Phosphoprotein</keyword>
<dbReference type="SUPFAM" id="SSF55781">
    <property type="entry name" value="GAF domain-like"/>
    <property type="match status" value="1"/>
</dbReference>
<dbReference type="PANTHER" id="PTHR43102">
    <property type="entry name" value="SLR1143 PROTEIN"/>
    <property type="match status" value="1"/>
</dbReference>
<dbReference type="Proteomes" id="UP000199138">
    <property type="component" value="Unassembled WGS sequence"/>
</dbReference>
<accession>A0A1I7ID39</accession>
<dbReference type="PANTHER" id="PTHR43102:SF2">
    <property type="entry name" value="GAF DOMAIN-CONTAINING PROTEIN"/>
    <property type="match status" value="1"/>
</dbReference>
<dbReference type="Pfam" id="PF01590">
    <property type="entry name" value="GAF"/>
    <property type="match status" value="1"/>
</dbReference>
<dbReference type="Gene3D" id="3.30.565.10">
    <property type="entry name" value="Histidine kinase-like ATPase, C-terminal domain"/>
    <property type="match status" value="1"/>
</dbReference>
<keyword evidence="6" id="KW-1185">Reference proteome</keyword>
<dbReference type="CDD" id="cd00082">
    <property type="entry name" value="HisKA"/>
    <property type="match status" value="1"/>
</dbReference>
<sequence>MKPAVKILENLRLKDVKRLQILDTLPEKDLDDITKLASQICGTPVSLISIIDKDRQWFKSKFGVDFSETSRDLAYCNHAIKNPAEILEVENALEDDRFKDNPLAHGKNPVIAYTGIPLVSDRGYAIGTLCTIDHKPKKLSKEQKESLRILATQVVRLFELRKANIDLNNASREAKKRYDELELFAGVVSHDMKSPLANIVLTIDTLKKKMELSNIQDGSIDTYFSYLKNSAQSMSAYIEGMLQYYKSDHSSHDEVKKIKLRSYLKKIIGMLDVDNSYEIKLPPKGTVVHLNKTALGQILLNIIANSIKYCDKNTPIVKIDYLEKVESYVFVISDNGIGIKPENQNKIFELFNNLDSLDRFGQKGTGIGLATVKKIVDGLDGTISVSSEVGVGTTFTVSLPKPYEMIVVQ</sequence>
<dbReference type="STRING" id="1224947.SAMN05216480_11518"/>
<name>A0A1I7ID39_9FLAO</name>
<dbReference type="EMBL" id="FPBK01000015">
    <property type="protein sequence ID" value="SFU70854.1"/>
    <property type="molecule type" value="Genomic_DNA"/>
</dbReference>
<dbReference type="InterPro" id="IPR036890">
    <property type="entry name" value="HATPase_C_sf"/>
</dbReference>
<dbReference type="SMART" id="SM00388">
    <property type="entry name" value="HisKA"/>
    <property type="match status" value="1"/>
</dbReference>
<proteinExistence type="predicted"/>
<dbReference type="InterPro" id="IPR003018">
    <property type="entry name" value="GAF"/>
</dbReference>
<dbReference type="OrthoDB" id="9811889at2"/>
<dbReference type="InterPro" id="IPR036097">
    <property type="entry name" value="HisK_dim/P_sf"/>
</dbReference>
<dbReference type="InterPro" id="IPR003661">
    <property type="entry name" value="HisK_dim/P_dom"/>
</dbReference>
<dbReference type="EC" id="2.7.13.3" evidence="2"/>
<comment type="catalytic activity">
    <reaction evidence="1">
        <text>ATP + protein L-histidine = ADP + protein N-phospho-L-histidine.</text>
        <dbReference type="EC" id="2.7.13.3"/>
    </reaction>
</comment>
<dbReference type="GO" id="GO:0000155">
    <property type="term" value="F:phosphorelay sensor kinase activity"/>
    <property type="evidence" value="ECO:0007669"/>
    <property type="project" value="InterPro"/>
</dbReference>
<evidence type="ECO:0000313" key="6">
    <source>
        <dbReference type="Proteomes" id="UP000199138"/>
    </source>
</evidence>
<dbReference type="Gene3D" id="1.10.287.130">
    <property type="match status" value="1"/>
</dbReference>
<protein>
    <recommendedName>
        <fullName evidence="2">histidine kinase</fullName>
        <ecNumber evidence="2">2.7.13.3</ecNumber>
    </recommendedName>
</protein>
<reference evidence="5 6" key="1">
    <citation type="submission" date="2016-10" db="EMBL/GenBank/DDBJ databases">
        <authorList>
            <person name="de Groot N.N."/>
        </authorList>
    </citation>
    <scope>NUCLEOTIDE SEQUENCE [LARGE SCALE GENOMIC DNA]</scope>
    <source>
        <strain evidence="5 6">CGMCC 1.12333</strain>
    </source>
</reference>
<dbReference type="Pfam" id="PF02518">
    <property type="entry name" value="HATPase_c"/>
    <property type="match status" value="1"/>
</dbReference>
<dbReference type="InterPro" id="IPR005467">
    <property type="entry name" value="His_kinase_dom"/>
</dbReference>
<dbReference type="InterPro" id="IPR004358">
    <property type="entry name" value="Sig_transdc_His_kin-like_C"/>
</dbReference>
<dbReference type="RefSeq" id="WP_093026129.1">
    <property type="nucleotide sequence ID" value="NZ_FPBK01000015.1"/>
</dbReference>
<dbReference type="InterPro" id="IPR003594">
    <property type="entry name" value="HATPase_dom"/>
</dbReference>
<dbReference type="AlphaFoldDB" id="A0A1I7ID39"/>
<evidence type="ECO:0000256" key="1">
    <source>
        <dbReference type="ARBA" id="ARBA00000085"/>
    </source>
</evidence>
<dbReference type="InterPro" id="IPR029016">
    <property type="entry name" value="GAF-like_dom_sf"/>
</dbReference>
<feature type="domain" description="Histidine kinase" evidence="4">
    <location>
        <begin position="187"/>
        <end position="403"/>
    </location>
</feature>
<gene>
    <name evidence="5" type="ORF">SAMN05216480_11518</name>
</gene>
<dbReference type="PROSITE" id="PS50109">
    <property type="entry name" value="HIS_KIN"/>
    <property type="match status" value="1"/>
</dbReference>
<dbReference type="SMART" id="SM00065">
    <property type="entry name" value="GAF"/>
    <property type="match status" value="1"/>
</dbReference>